<comment type="caution">
    <text evidence="3">The sequence shown here is derived from an EMBL/GenBank/DDBJ whole genome shotgun (WGS) entry which is preliminary data.</text>
</comment>
<dbReference type="AlphaFoldDB" id="A0AA87USV3"/>
<keyword evidence="2" id="KW-0812">Transmembrane</keyword>
<evidence type="ECO:0000256" key="2">
    <source>
        <dbReference type="SAM" id="Phobius"/>
    </source>
</evidence>
<reference evidence="3 4" key="1">
    <citation type="submission" date="2019-07" db="EMBL/GenBank/DDBJ databases">
        <title>Whole genome shotgun sequence of Agrococcus baldri NBRC 103055.</title>
        <authorList>
            <person name="Hosoyama A."/>
            <person name="Uohara A."/>
            <person name="Ohji S."/>
            <person name="Ichikawa N."/>
        </authorList>
    </citation>
    <scope>NUCLEOTIDE SEQUENCE [LARGE SCALE GENOMIC DNA]</scope>
    <source>
        <strain evidence="3 4">NBRC 103055</strain>
    </source>
</reference>
<feature type="transmembrane region" description="Helical" evidence="2">
    <location>
        <begin position="157"/>
        <end position="174"/>
    </location>
</feature>
<name>A0AA87USV3_9MICO</name>
<proteinExistence type="predicted"/>
<dbReference type="Proteomes" id="UP000321749">
    <property type="component" value="Unassembled WGS sequence"/>
</dbReference>
<dbReference type="EMBL" id="BJUU01000025">
    <property type="protein sequence ID" value="GEK81361.1"/>
    <property type="molecule type" value="Genomic_DNA"/>
</dbReference>
<evidence type="ECO:0000256" key="1">
    <source>
        <dbReference type="SAM" id="MobiDB-lite"/>
    </source>
</evidence>
<keyword evidence="4" id="KW-1185">Reference proteome</keyword>
<sequence>MQKHEQQQDPFTRLDELLADPTFEPPSDDDLYGHLDADPLPDWLLEEHGLLAHELDLAVVEDVDWRGSDAFMDALGSFDAWAPSEPGVYDEAPVTAIPFDTLPAEIGAARTHVVVARRGGEVMLLVGPVDDFGAATALAHHAAKTHRRDTSRRRDSGPWAVFVLALPASLTWILRRPLYDSARWSLT</sequence>
<accession>A0AA87USV3</accession>
<keyword evidence="2" id="KW-1133">Transmembrane helix</keyword>
<protein>
    <submittedName>
        <fullName evidence="3">Uncharacterized protein</fullName>
    </submittedName>
</protein>
<keyword evidence="2" id="KW-0472">Membrane</keyword>
<dbReference type="RefSeq" id="WP_146796771.1">
    <property type="nucleotide sequence ID" value="NZ_BJUU01000025.1"/>
</dbReference>
<evidence type="ECO:0000313" key="3">
    <source>
        <dbReference type="EMBL" id="GEK81361.1"/>
    </source>
</evidence>
<gene>
    <name evidence="3" type="ORF">ABA31_27120</name>
</gene>
<feature type="compositionally biased region" description="Basic and acidic residues" evidence="1">
    <location>
        <begin position="1"/>
        <end position="16"/>
    </location>
</feature>
<feature type="region of interest" description="Disordered" evidence="1">
    <location>
        <begin position="1"/>
        <end position="32"/>
    </location>
</feature>
<evidence type="ECO:0000313" key="4">
    <source>
        <dbReference type="Proteomes" id="UP000321749"/>
    </source>
</evidence>
<organism evidence="3 4">
    <name type="scientific">Agrococcus baldri</name>
    <dbReference type="NCBI Taxonomy" id="153730"/>
    <lineage>
        <taxon>Bacteria</taxon>
        <taxon>Bacillati</taxon>
        <taxon>Actinomycetota</taxon>
        <taxon>Actinomycetes</taxon>
        <taxon>Micrococcales</taxon>
        <taxon>Microbacteriaceae</taxon>
        <taxon>Agrococcus</taxon>
    </lineage>
</organism>